<name>A0AAW1D6D8_9HEMI</name>
<dbReference type="InterPro" id="IPR002171">
    <property type="entry name" value="Ribosomal_uL2"/>
</dbReference>
<gene>
    <name evidence="7" type="ORF">O3M35_010775</name>
</gene>
<dbReference type="Proteomes" id="UP001461498">
    <property type="component" value="Unassembled WGS sequence"/>
</dbReference>
<evidence type="ECO:0008006" key="9">
    <source>
        <dbReference type="Google" id="ProtNLM"/>
    </source>
</evidence>
<dbReference type="SMART" id="SM01383">
    <property type="entry name" value="Ribosomal_L2"/>
    <property type="match status" value="1"/>
</dbReference>
<reference evidence="7 8" key="1">
    <citation type="submission" date="2022-12" db="EMBL/GenBank/DDBJ databases">
        <title>Chromosome-level genome assembly of true bugs.</title>
        <authorList>
            <person name="Ma L."/>
            <person name="Li H."/>
        </authorList>
    </citation>
    <scope>NUCLEOTIDE SEQUENCE [LARGE SCALE GENOMIC DNA]</scope>
    <source>
        <strain evidence="7">Lab_2022b</strain>
    </source>
</reference>
<comment type="caution">
    <text evidence="7">The sequence shown here is derived from an EMBL/GenBank/DDBJ whole genome shotgun (WGS) entry which is preliminary data.</text>
</comment>
<dbReference type="InterPro" id="IPR008991">
    <property type="entry name" value="Translation_prot_SH3-like_sf"/>
</dbReference>
<dbReference type="PANTHER" id="PTHR13691">
    <property type="entry name" value="RIBOSOMAL PROTEIN L2"/>
    <property type="match status" value="1"/>
</dbReference>
<evidence type="ECO:0000256" key="2">
    <source>
        <dbReference type="ARBA" id="ARBA00022980"/>
    </source>
</evidence>
<dbReference type="GO" id="GO:0003723">
    <property type="term" value="F:RNA binding"/>
    <property type="evidence" value="ECO:0007669"/>
    <property type="project" value="TreeGrafter"/>
</dbReference>
<dbReference type="Gene3D" id="2.30.30.30">
    <property type="match status" value="1"/>
</dbReference>
<evidence type="ECO:0000256" key="3">
    <source>
        <dbReference type="ARBA" id="ARBA00023274"/>
    </source>
</evidence>
<dbReference type="InterPro" id="IPR022666">
    <property type="entry name" value="Ribosomal_uL2_RNA-bd_dom"/>
</dbReference>
<dbReference type="InterPro" id="IPR022669">
    <property type="entry name" value="Ribosomal_uL2_C"/>
</dbReference>
<dbReference type="SUPFAM" id="SSF50249">
    <property type="entry name" value="Nucleic acid-binding proteins"/>
    <property type="match status" value="1"/>
</dbReference>
<comment type="similarity">
    <text evidence="1">Belongs to the universal ribosomal protein uL2 family.</text>
</comment>
<dbReference type="GO" id="GO:0003735">
    <property type="term" value="F:structural constituent of ribosome"/>
    <property type="evidence" value="ECO:0007669"/>
    <property type="project" value="InterPro"/>
</dbReference>
<dbReference type="Pfam" id="PF00181">
    <property type="entry name" value="Ribosomal_L2_N"/>
    <property type="match status" value="1"/>
</dbReference>
<keyword evidence="2" id="KW-0689">Ribosomal protein</keyword>
<dbReference type="EMBL" id="JAPXFL010000007">
    <property type="protein sequence ID" value="KAK9504447.1"/>
    <property type="molecule type" value="Genomic_DNA"/>
</dbReference>
<evidence type="ECO:0000313" key="7">
    <source>
        <dbReference type="EMBL" id="KAK9504447.1"/>
    </source>
</evidence>
<dbReference type="PANTHER" id="PTHR13691:SF73">
    <property type="entry name" value="LARGE RIBOSOMAL SUBUNIT PROTEIN UL2M"/>
    <property type="match status" value="1"/>
</dbReference>
<keyword evidence="8" id="KW-1185">Reference proteome</keyword>
<dbReference type="InterPro" id="IPR014722">
    <property type="entry name" value="Rib_uL2_dom2"/>
</dbReference>
<dbReference type="InterPro" id="IPR012340">
    <property type="entry name" value="NA-bd_OB-fold"/>
</dbReference>
<keyword evidence="3" id="KW-0687">Ribonucleoprotein</keyword>
<protein>
    <recommendedName>
        <fullName evidence="9">39S ribosomal protein L2, mitochondrial</fullName>
    </recommendedName>
</protein>
<evidence type="ECO:0000259" key="5">
    <source>
        <dbReference type="SMART" id="SM01382"/>
    </source>
</evidence>
<proteinExistence type="inferred from homology"/>
<organism evidence="7 8">
    <name type="scientific">Rhynocoris fuscipes</name>
    <dbReference type="NCBI Taxonomy" id="488301"/>
    <lineage>
        <taxon>Eukaryota</taxon>
        <taxon>Metazoa</taxon>
        <taxon>Ecdysozoa</taxon>
        <taxon>Arthropoda</taxon>
        <taxon>Hexapoda</taxon>
        <taxon>Insecta</taxon>
        <taxon>Pterygota</taxon>
        <taxon>Neoptera</taxon>
        <taxon>Paraneoptera</taxon>
        <taxon>Hemiptera</taxon>
        <taxon>Heteroptera</taxon>
        <taxon>Panheteroptera</taxon>
        <taxon>Cimicomorpha</taxon>
        <taxon>Reduviidae</taxon>
        <taxon>Harpactorinae</taxon>
        <taxon>Harpactorini</taxon>
        <taxon>Rhynocoris</taxon>
    </lineage>
</organism>
<evidence type="ECO:0000256" key="4">
    <source>
        <dbReference type="SAM" id="MobiDB-lite"/>
    </source>
</evidence>
<dbReference type="GO" id="GO:0032543">
    <property type="term" value="P:mitochondrial translation"/>
    <property type="evidence" value="ECO:0007669"/>
    <property type="project" value="TreeGrafter"/>
</dbReference>
<dbReference type="AlphaFoldDB" id="A0AAW1D6D8"/>
<sequence>MSSILCTLTRNLRNLELECNINNLKCLVISRRYKCRDIELPSNVGPKAAKFRRIVHYPEEYTVKPLNVTNLGGRDPKTGRLVVKGIGGGIKRKYHWIEWKRVGPKDDVPPLAERVIDIMIDYCRTSYIALVAGGDKMKYYLATENMKPGDIIYTSQYIPRIPVAAKEGDAYPLGALAVGTLVHNVEKYAGKGGFYVHAAGSSATISRKVGDRVIVQLPSKLEVSLPQECMATVGRLSNVEHEKTPVGSAQKMREMGNRPRSGLWQRKDGRHGRKIRPPPPLKEINPQTDFVKPEELKLTLNCDMYYTTKLW</sequence>
<dbReference type="GO" id="GO:0005762">
    <property type="term" value="C:mitochondrial large ribosomal subunit"/>
    <property type="evidence" value="ECO:0007669"/>
    <property type="project" value="TreeGrafter"/>
</dbReference>
<feature type="domain" description="Large ribosomal subunit protein uL2 C-terminal" evidence="5">
    <location>
        <begin position="165"/>
        <end position="279"/>
    </location>
</feature>
<dbReference type="Gene3D" id="2.40.50.140">
    <property type="entry name" value="Nucleic acid-binding proteins"/>
    <property type="match status" value="1"/>
</dbReference>
<evidence type="ECO:0000259" key="6">
    <source>
        <dbReference type="SMART" id="SM01383"/>
    </source>
</evidence>
<dbReference type="SUPFAM" id="SSF50104">
    <property type="entry name" value="Translation proteins SH3-like domain"/>
    <property type="match status" value="1"/>
</dbReference>
<dbReference type="Pfam" id="PF03947">
    <property type="entry name" value="Ribosomal_L2_C"/>
    <property type="match status" value="1"/>
</dbReference>
<feature type="region of interest" description="Disordered" evidence="4">
    <location>
        <begin position="242"/>
        <end position="286"/>
    </location>
</feature>
<evidence type="ECO:0000256" key="1">
    <source>
        <dbReference type="ARBA" id="ARBA00005636"/>
    </source>
</evidence>
<feature type="domain" description="Large ribosomal subunit protein uL2 RNA-binding" evidence="6">
    <location>
        <begin position="73"/>
        <end position="154"/>
    </location>
</feature>
<accession>A0AAW1D6D8</accession>
<evidence type="ECO:0000313" key="8">
    <source>
        <dbReference type="Proteomes" id="UP001461498"/>
    </source>
</evidence>
<dbReference type="SMART" id="SM01382">
    <property type="entry name" value="Ribosomal_L2_C"/>
    <property type="match status" value="1"/>
</dbReference>